<dbReference type="RefSeq" id="WP_345140563.1">
    <property type="nucleotide sequence ID" value="NZ_BAABAT010000054.1"/>
</dbReference>
<gene>
    <name evidence="1" type="ORF">GCM10022255_100900</name>
</gene>
<protein>
    <recommendedName>
        <fullName evidence="3">DUF4178 domain-containing protein</fullName>
    </recommendedName>
</protein>
<name>A0ABP8DRV2_9ACTN</name>
<comment type="caution">
    <text evidence="1">The sequence shown here is derived from an EMBL/GenBank/DDBJ whole genome shotgun (WGS) entry which is preliminary data.</text>
</comment>
<evidence type="ECO:0000313" key="1">
    <source>
        <dbReference type="EMBL" id="GAA4262733.1"/>
    </source>
</evidence>
<accession>A0ABP8DRV2</accession>
<dbReference type="Proteomes" id="UP001500620">
    <property type="component" value="Unassembled WGS sequence"/>
</dbReference>
<evidence type="ECO:0000313" key="2">
    <source>
        <dbReference type="Proteomes" id="UP001500620"/>
    </source>
</evidence>
<organism evidence="1 2">
    <name type="scientific">Dactylosporangium darangshiense</name>
    <dbReference type="NCBI Taxonomy" id="579108"/>
    <lineage>
        <taxon>Bacteria</taxon>
        <taxon>Bacillati</taxon>
        <taxon>Actinomycetota</taxon>
        <taxon>Actinomycetes</taxon>
        <taxon>Micromonosporales</taxon>
        <taxon>Micromonosporaceae</taxon>
        <taxon>Dactylosporangium</taxon>
    </lineage>
</organism>
<keyword evidence="2" id="KW-1185">Reference proteome</keyword>
<evidence type="ECO:0008006" key="3">
    <source>
        <dbReference type="Google" id="ProtNLM"/>
    </source>
</evidence>
<reference evidence="2" key="1">
    <citation type="journal article" date="2019" name="Int. J. Syst. Evol. Microbiol.">
        <title>The Global Catalogue of Microorganisms (GCM) 10K type strain sequencing project: providing services to taxonomists for standard genome sequencing and annotation.</title>
        <authorList>
            <consortium name="The Broad Institute Genomics Platform"/>
            <consortium name="The Broad Institute Genome Sequencing Center for Infectious Disease"/>
            <person name="Wu L."/>
            <person name="Ma J."/>
        </authorList>
    </citation>
    <scope>NUCLEOTIDE SEQUENCE [LARGE SCALE GENOMIC DNA]</scope>
    <source>
        <strain evidence="2">JCM 17441</strain>
    </source>
</reference>
<dbReference type="EMBL" id="BAABAT010000054">
    <property type="protein sequence ID" value="GAA4262733.1"/>
    <property type="molecule type" value="Genomic_DNA"/>
</dbReference>
<sequence length="131" mass="15099">MDVLIGRRLVKVVRLAWHWADEPDDLSVGPVQLVFDDGRGVLFAGRSDWTLKLVETYPSDNRWLDPYDYDYDGGRWLSRDASTEPPFASVIARPLNEVRPIRNEVNEVIGLRLDFDGRILTLKTWQGEIKT</sequence>
<proteinExistence type="predicted"/>